<dbReference type="EMBL" id="DTCA01000116">
    <property type="protein sequence ID" value="HGM07545.1"/>
    <property type="molecule type" value="Genomic_DNA"/>
</dbReference>
<gene>
    <name evidence="1" type="ORF">ENU31_03950</name>
</gene>
<protein>
    <submittedName>
        <fullName evidence="1">Uncharacterized protein</fullName>
    </submittedName>
</protein>
<evidence type="ECO:0000313" key="1">
    <source>
        <dbReference type="EMBL" id="HGM07545.1"/>
    </source>
</evidence>
<reference evidence="1" key="1">
    <citation type="journal article" date="2020" name="mSystems">
        <title>Genome- and Community-Level Interaction Insights into Carbon Utilization and Element Cycling Functions of Hydrothermarchaeota in Hydrothermal Sediment.</title>
        <authorList>
            <person name="Zhou Z."/>
            <person name="Liu Y."/>
            <person name="Xu W."/>
            <person name="Pan J."/>
            <person name="Luo Z.H."/>
            <person name="Li M."/>
        </authorList>
    </citation>
    <scope>NUCLEOTIDE SEQUENCE [LARGE SCALE GENOMIC DNA]</scope>
    <source>
        <strain evidence="1">SpSt-658</strain>
    </source>
</reference>
<dbReference type="AlphaFoldDB" id="A0A7C4GZH5"/>
<name>A0A7C4GZH5_9CREN</name>
<proteinExistence type="predicted"/>
<sequence length="280" mass="33316">MSSRDDQYIYNDLGIVDPMTGEVIDEKIIDKSEQIRAFSYEEYVKKKHQEVYISEDDRRLMSILWRIGKELNVPDWIINEALWFIKKAKVLKTKTEFKNKPLYPFKEKYIYALYFVLTHKYGLLNIMFRIASMICNENGEQCYVSKKRGDKVFRHYLMSIRHFASYIYPNKARDPIALLDEIVFRYRLLPDVVHKRARDYAIKLKRLISGRKIQTIVATAIKLALDEIFPDKSNRIMLQICRLLNTSVPSVEKLIKIYRSMNSDAFHYLHNQNDYESSRS</sequence>
<comment type="caution">
    <text evidence="1">The sequence shown here is derived from an EMBL/GenBank/DDBJ whole genome shotgun (WGS) entry which is preliminary data.</text>
</comment>
<organism evidence="1">
    <name type="scientific">Ignisphaera aggregans</name>
    <dbReference type="NCBI Taxonomy" id="334771"/>
    <lineage>
        <taxon>Archaea</taxon>
        <taxon>Thermoproteota</taxon>
        <taxon>Thermoprotei</taxon>
        <taxon>Desulfurococcales</taxon>
        <taxon>Desulfurococcaceae</taxon>
        <taxon>Ignisphaera</taxon>
    </lineage>
</organism>
<accession>A0A7C4GZH5</accession>